<dbReference type="Proteomes" id="UP000502260">
    <property type="component" value="Chromosome"/>
</dbReference>
<accession>A0A6F8V8V8</accession>
<dbReference type="EMBL" id="AP022853">
    <property type="protein sequence ID" value="BCB25209.1"/>
    <property type="molecule type" value="Genomic_DNA"/>
</dbReference>
<evidence type="ECO:0000313" key="4">
    <source>
        <dbReference type="Proteomes" id="UP000502260"/>
    </source>
</evidence>
<dbReference type="InterPro" id="IPR023614">
    <property type="entry name" value="Porin_dom_sf"/>
</dbReference>
<evidence type="ECO:0000256" key="2">
    <source>
        <dbReference type="SAM" id="SignalP"/>
    </source>
</evidence>
<feature type="coiled-coil region" evidence="1">
    <location>
        <begin position="22"/>
        <end position="67"/>
    </location>
</feature>
<dbReference type="Gene3D" id="2.40.160.10">
    <property type="entry name" value="Porin"/>
    <property type="match status" value="1"/>
</dbReference>
<gene>
    <name evidence="3" type="ORF">SKTS_00950</name>
</gene>
<dbReference type="AlphaFoldDB" id="A0A6F8V8V8"/>
<keyword evidence="2" id="KW-0732">Signal</keyword>
<evidence type="ECO:0000256" key="1">
    <source>
        <dbReference type="SAM" id="Coils"/>
    </source>
</evidence>
<organism evidence="3 4">
    <name type="scientific">Sulfurimicrobium lacus</name>
    <dbReference type="NCBI Taxonomy" id="2715678"/>
    <lineage>
        <taxon>Bacteria</taxon>
        <taxon>Pseudomonadati</taxon>
        <taxon>Pseudomonadota</taxon>
        <taxon>Betaproteobacteria</taxon>
        <taxon>Nitrosomonadales</taxon>
        <taxon>Sulfuricellaceae</taxon>
        <taxon>Sulfurimicrobium</taxon>
    </lineage>
</organism>
<keyword evidence="3" id="KW-0675">Receptor</keyword>
<proteinExistence type="predicted"/>
<reference evidence="4" key="1">
    <citation type="submission" date="2020-03" db="EMBL/GenBank/DDBJ databases">
        <title>Complete genome sequence of sulfur-oxidizing bacterium skT11.</title>
        <authorList>
            <person name="Kanda M."/>
            <person name="Kojima H."/>
            <person name="Fukui M."/>
        </authorList>
    </citation>
    <scope>NUCLEOTIDE SEQUENCE [LARGE SCALE GENOMIC DNA]</scope>
    <source>
        <strain evidence="4">skT11</strain>
    </source>
</reference>
<name>A0A6F8V8V8_9PROT</name>
<dbReference type="RefSeq" id="WP_173058770.1">
    <property type="nucleotide sequence ID" value="NZ_AP022853.1"/>
</dbReference>
<feature type="signal peptide" evidence="2">
    <location>
        <begin position="1"/>
        <end position="23"/>
    </location>
</feature>
<dbReference type="KEGG" id="slac:SKTS_00950"/>
<keyword evidence="4" id="KW-1185">Reference proteome</keyword>
<evidence type="ECO:0000313" key="3">
    <source>
        <dbReference type="EMBL" id="BCB25209.1"/>
    </source>
</evidence>
<feature type="chain" id="PRO_5026005048" evidence="2">
    <location>
        <begin position="24"/>
        <end position="465"/>
    </location>
</feature>
<protein>
    <submittedName>
        <fullName evidence="3">TonB-dependent receptor</fullName>
    </submittedName>
</protein>
<keyword evidence="1" id="KW-0175">Coiled coil</keyword>
<sequence>MYKRKIIASGIIMMLGAPLSAVAGESAEMQQIRQEINALKQSYEARIQALELRLQKTEAASSAAESHAAQAEAAASQAAAAPPAPAPADNINAFNPGVSLILSGLYSNHSRDPAGHAITGFHLPPAVMADLQPQRGFSLAESELGIYASVDQLFYGGLNFAIHPDNTVSTEEAFIQTTALNHGLTLKAGRFFSGIGYLNEQHAHVWDFVDAPLAYQAFLGGQMNNDGLQLRWLAPTDTYFELGAEVGRGANYPGTGRDKNGSGASALFAHLGGDVGDSNSWRAGLSLLTTAPQDRQWDDTNLGGAGVTNSFSGNSKLWIADAVWKWAPNGNAYYTNFKLQGEYLRRVEDGSLVYDLNGVAVPGSYAATQSGWYLQGIYQFAPYWRAGLRTERLDPGSVDYGVNDGVLSRPAYRPVRHSLMLDYNPSEFSRIRLQFAQDKATQGATDNQIFLQYQMSLGAHGAHKY</sequence>
<dbReference type="SUPFAM" id="SSF56935">
    <property type="entry name" value="Porins"/>
    <property type="match status" value="1"/>
</dbReference>